<reference evidence="1" key="1">
    <citation type="submission" date="2018-04" db="EMBL/GenBank/DDBJ databases">
        <title>Draft genome sequence of the Candidatus Spirobacillus cienkowskii, a pathogen of freshwater Daphnia species, reconstructed from hemolymph metagenomic reads.</title>
        <authorList>
            <person name="Bresciani L."/>
            <person name="Lemos L.N."/>
            <person name="Wale N."/>
            <person name="Lin J.Y."/>
            <person name="Fernandes G.R."/>
            <person name="Duffy M.A."/>
            <person name="Rodrigues J.M."/>
        </authorList>
    </citation>
    <scope>NUCLEOTIDE SEQUENCE [LARGE SCALE GENOMIC DNA]</scope>
    <source>
        <strain evidence="1">Binning01</strain>
    </source>
</reference>
<comment type="caution">
    <text evidence="1">The sequence shown here is derived from an EMBL/GenBank/DDBJ whole genome shotgun (WGS) entry which is preliminary data.</text>
</comment>
<dbReference type="EMBL" id="QOVW01000062">
    <property type="protein sequence ID" value="RDB36364.1"/>
    <property type="molecule type" value="Genomic_DNA"/>
</dbReference>
<evidence type="ECO:0000313" key="2">
    <source>
        <dbReference type="Proteomes" id="UP000253934"/>
    </source>
</evidence>
<dbReference type="Proteomes" id="UP000253934">
    <property type="component" value="Unassembled WGS sequence"/>
</dbReference>
<dbReference type="Gene3D" id="3.50.50.60">
    <property type="entry name" value="FAD/NAD(P)-binding domain"/>
    <property type="match status" value="1"/>
</dbReference>
<dbReference type="SUPFAM" id="SSF51905">
    <property type="entry name" value="FAD/NAD(P)-binding domain"/>
    <property type="match status" value="2"/>
</dbReference>
<gene>
    <name evidence="1" type="ORF">DCC88_05630</name>
</gene>
<protein>
    <submittedName>
        <fullName evidence="1">NAD(P)/FAD-dependent oxidoreductase</fullName>
    </submittedName>
</protein>
<dbReference type="InterPro" id="IPR036188">
    <property type="entry name" value="FAD/NAD-bd_sf"/>
</dbReference>
<accession>A0A369KXC7</accession>
<proteinExistence type="predicted"/>
<name>A0A369KXC7_9BACT</name>
<organism evidence="1 2">
    <name type="scientific">Spirobacillus cienkowskii</name>
    <dbReference type="NCBI Taxonomy" id="495820"/>
    <lineage>
        <taxon>Bacteria</taxon>
        <taxon>Pseudomonadati</taxon>
        <taxon>Bdellovibrionota</taxon>
        <taxon>Oligoflexia</taxon>
        <taxon>Silvanigrellales</taxon>
        <taxon>Spirobacillus</taxon>
    </lineage>
</organism>
<keyword evidence="2" id="KW-1185">Reference proteome</keyword>
<sequence>MSITRRDFINGTSIAVVAGLSPIDILNAKSGSNYYTPSLTGLRGNHPGSFENAHLLGREGKDFQIDNLPIKENYDCVIVGAGISGLSAARFYQNKYGENSKILIIDNHDDFGGHAKRNEFKVNGKFILTYGGTESLQSPKHIYSQNALSLLKDIAVDIDELGKCFNQKFYPKMKLSRGVFFDKETFGQDKIVSGDPFRTVADDIDPKELNGKKIEDFFNEFPLPKSDKKSLIELHKNPVNYLPGKNDKETEEYLSKISYQDFLLKNVNLSKLAVEYFLGKCKDFCAFAIDLLPAFDARSLGLPGFDKLNLPPLDAEELAELNDPYIYHFPDGNASLVRLLVRKMIPNVATGNSMHDIVLAKFDYSKLDLPQNLVRLRLNTTVVVAKNLGHGAVDIGYVNRNGKIQRVNCRHAIMAGYNMMIPYIVKDLELNQKKALSSNVKSCMVYSKVVIRNWRSFVKLGVHEVYCPKMPYVLVKLDYPVNIGEYKHPKNVDEPMCLHMTSIPIDVNSKLDVRSAFRVARYKLLTRPFAEFEKEIRSQLQRMFGPAGFRHDKDILAITVNRWSHGYSYEYNSLFDNYGVTEKMIEQSQHKHGNIVIANSDSSWSPYTHTAIDMAHRAVGQF</sequence>
<dbReference type="AlphaFoldDB" id="A0A369KXC7"/>
<dbReference type="Pfam" id="PF13450">
    <property type="entry name" value="NAD_binding_8"/>
    <property type="match status" value="1"/>
</dbReference>
<evidence type="ECO:0000313" key="1">
    <source>
        <dbReference type="EMBL" id="RDB36364.1"/>
    </source>
</evidence>